<sequence length="398" mass="47275">MLDFERNIEEVANRLPKLPSKARKNMYDILGVQRKETVNSRILAYFLDSDEEHRFGALFFDCLKELIEEKKQERNLDLENFSGNFRVITEDQTFLSEEENQKQKRIDISIEGVNWCIVIENKIDHKVNNPLETYWKHAEAKFTPNVIGVILSIQRLHTKDCIVNDVIKYINITHKELISKVQERLIIGTRTNSTSLFYLKEYIKNIESHYKSIIDEPKMNEIVNAIIKQGKNTKTILEKFNKSVEFIDSQIIEVFESYGFKKQGIWFRNIDLHPDIYFWVHDSRTIILDNRLWFCFETRNQTDKMLDKTKLKDLYRDFNIADSKITYGNSDNSKSRTHIAKYAEDNFLKEGENFKEKFTELLEIFFMNSETGIVYKTVQHIKDNLKTLVNFHHNEKIQ</sequence>
<dbReference type="Pfam" id="PF14281">
    <property type="entry name" value="PDDEXK_4"/>
    <property type="match status" value="1"/>
</dbReference>
<dbReference type="EMBL" id="BAABDU010000003">
    <property type="protein sequence ID" value="GAA3758875.1"/>
    <property type="molecule type" value="Genomic_DNA"/>
</dbReference>
<evidence type="ECO:0008006" key="3">
    <source>
        <dbReference type="Google" id="ProtNLM"/>
    </source>
</evidence>
<reference evidence="2" key="1">
    <citation type="journal article" date="2019" name="Int. J. Syst. Evol. Microbiol.">
        <title>The Global Catalogue of Microorganisms (GCM) 10K type strain sequencing project: providing services to taxonomists for standard genome sequencing and annotation.</title>
        <authorList>
            <consortium name="The Broad Institute Genomics Platform"/>
            <consortium name="The Broad Institute Genome Sequencing Center for Infectious Disease"/>
            <person name="Wu L."/>
            <person name="Ma J."/>
        </authorList>
    </citation>
    <scope>NUCLEOTIDE SEQUENCE [LARGE SCALE GENOMIC DNA]</scope>
    <source>
        <strain evidence="2">JCM 17337</strain>
    </source>
</reference>
<keyword evidence="2" id="KW-1185">Reference proteome</keyword>
<accession>A0ABP7G849</accession>
<name>A0ABP7G849_9FLAO</name>
<organism evidence="1 2">
    <name type="scientific">Flavobacterium ginsengiterrae</name>
    <dbReference type="NCBI Taxonomy" id="871695"/>
    <lineage>
        <taxon>Bacteria</taxon>
        <taxon>Pseudomonadati</taxon>
        <taxon>Bacteroidota</taxon>
        <taxon>Flavobacteriia</taxon>
        <taxon>Flavobacteriales</taxon>
        <taxon>Flavobacteriaceae</taxon>
        <taxon>Flavobacterium</taxon>
    </lineage>
</organism>
<protein>
    <recommendedName>
        <fullName evidence="3">PD-(D/E)XK nuclease superfamily protein</fullName>
    </recommendedName>
</protein>
<dbReference type="InterPro" id="IPR029470">
    <property type="entry name" value="PDDEXK_4"/>
</dbReference>
<evidence type="ECO:0000313" key="2">
    <source>
        <dbReference type="Proteomes" id="UP001500748"/>
    </source>
</evidence>
<evidence type="ECO:0000313" key="1">
    <source>
        <dbReference type="EMBL" id="GAA3758875.1"/>
    </source>
</evidence>
<comment type="caution">
    <text evidence="1">The sequence shown here is derived from an EMBL/GenBank/DDBJ whole genome shotgun (WGS) entry which is preliminary data.</text>
</comment>
<dbReference type="RefSeq" id="WP_345140325.1">
    <property type="nucleotide sequence ID" value="NZ_BAABDU010000003.1"/>
</dbReference>
<dbReference type="Proteomes" id="UP001500748">
    <property type="component" value="Unassembled WGS sequence"/>
</dbReference>
<gene>
    <name evidence="1" type="ORF">GCM10022423_06910</name>
</gene>
<proteinExistence type="predicted"/>